<dbReference type="InterPro" id="IPR011883">
    <property type="entry name" value="PaaD-like"/>
</dbReference>
<reference evidence="3 4" key="1">
    <citation type="submission" date="2016-08" db="EMBL/GenBank/DDBJ databases">
        <title>Draft genome of Fabibacter sp. strain SK-8.</title>
        <authorList>
            <person name="Wong S.-K."/>
            <person name="Hamasaki K."/>
            <person name="Yoshizawa S."/>
        </authorList>
    </citation>
    <scope>NUCLEOTIDE SEQUENCE [LARGE SCALE GENOMIC DNA]</scope>
    <source>
        <strain evidence="3 4">SK-8</strain>
    </source>
</reference>
<dbReference type="Gene3D" id="3.30.300.130">
    <property type="entry name" value="Fe-S cluster assembly (FSCA)"/>
    <property type="match status" value="1"/>
</dbReference>
<organism evidence="3 4">
    <name type="scientific">Roseivirga misakiensis</name>
    <dbReference type="NCBI Taxonomy" id="1563681"/>
    <lineage>
        <taxon>Bacteria</taxon>
        <taxon>Pseudomonadati</taxon>
        <taxon>Bacteroidota</taxon>
        <taxon>Cytophagia</taxon>
        <taxon>Cytophagales</taxon>
        <taxon>Roseivirgaceae</taxon>
        <taxon>Roseivirga</taxon>
    </lineage>
</organism>
<dbReference type="PANTHER" id="PTHR42831:SF3">
    <property type="entry name" value="1,2-PHENYLACETYL-COA EPOXIDASE, SUBUNIT D-RELATED"/>
    <property type="match status" value="1"/>
</dbReference>
<gene>
    <name evidence="3" type="ORF">BFP71_07705</name>
</gene>
<dbReference type="PANTHER" id="PTHR42831">
    <property type="entry name" value="FE-S PROTEIN MATURATION AUXILIARY FACTOR YITW"/>
    <property type="match status" value="1"/>
</dbReference>
<feature type="domain" description="PaaD zinc beta ribbon" evidence="2">
    <location>
        <begin position="121"/>
        <end position="161"/>
    </location>
</feature>
<comment type="caution">
    <text evidence="3">The sequence shown here is derived from an EMBL/GenBank/DDBJ whole genome shotgun (WGS) entry which is preliminary data.</text>
</comment>
<feature type="domain" description="MIP18 family-like" evidence="1">
    <location>
        <begin position="9"/>
        <end position="70"/>
    </location>
</feature>
<dbReference type="NCBIfam" id="TIGR02159">
    <property type="entry name" value="PA_CoA_Oxy4"/>
    <property type="match status" value="1"/>
</dbReference>
<dbReference type="OrthoDB" id="3684942at2"/>
<dbReference type="AlphaFoldDB" id="A0A1E5SK27"/>
<dbReference type="InterPro" id="IPR034904">
    <property type="entry name" value="FSCA_dom_sf"/>
</dbReference>
<evidence type="ECO:0000259" key="2">
    <source>
        <dbReference type="Pfam" id="PF23451"/>
    </source>
</evidence>
<name>A0A1E5SK27_9BACT</name>
<dbReference type="RefSeq" id="WP_069834924.1">
    <property type="nucleotide sequence ID" value="NZ_MDGQ01000005.1"/>
</dbReference>
<keyword evidence="4" id="KW-1185">Reference proteome</keyword>
<evidence type="ECO:0000313" key="3">
    <source>
        <dbReference type="EMBL" id="OEJ99463.1"/>
    </source>
</evidence>
<dbReference type="InterPro" id="IPR052339">
    <property type="entry name" value="Fe-S_Maturation_MIP18"/>
</dbReference>
<proteinExistence type="predicted"/>
<accession>A0A1E5SK27</accession>
<dbReference type="InterPro" id="IPR002744">
    <property type="entry name" value="MIP18-like"/>
</dbReference>
<protein>
    <submittedName>
        <fullName evidence="3">Phenylacetate-CoA oxygenase subunit PaaJ</fullName>
    </submittedName>
</protein>
<dbReference type="Proteomes" id="UP000095552">
    <property type="component" value="Unassembled WGS sequence"/>
</dbReference>
<evidence type="ECO:0000259" key="1">
    <source>
        <dbReference type="Pfam" id="PF01883"/>
    </source>
</evidence>
<dbReference type="InterPro" id="IPR056572">
    <property type="entry name" value="Zn_ribbon_PaaD"/>
</dbReference>
<dbReference type="Pfam" id="PF01883">
    <property type="entry name" value="FeS_assembly_P"/>
    <property type="match status" value="1"/>
</dbReference>
<dbReference type="SUPFAM" id="SSF117916">
    <property type="entry name" value="Fe-S cluster assembly (FSCA) domain-like"/>
    <property type="match status" value="1"/>
</dbReference>
<dbReference type="EMBL" id="MDGQ01000005">
    <property type="protein sequence ID" value="OEJ99463.1"/>
    <property type="molecule type" value="Genomic_DNA"/>
</dbReference>
<dbReference type="Pfam" id="PF23451">
    <property type="entry name" value="Zn_ribbon_PaaD"/>
    <property type="match status" value="1"/>
</dbReference>
<sequence length="163" mass="18329">MVTALTKDIVKDWLEEVKDPEIPVLSLNDLGVITNIDVSPDHKVVVNMTPTFTGCPAMDVMQQDVKDVLEKRGISDYEVIVSFETQWNSNMISEKGRIALKDFGLAPPPGHDMIVDIDIIERAKCPHCDSEDTEMKTPFGPTLCRSMHYCNSCQQAFEQFKPI</sequence>
<dbReference type="STRING" id="1563681.BFP71_07705"/>
<evidence type="ECO:0000313" key="4">
    <source>
        <dbReference type="Proteomes" id="UP000095552"/>
    </source>
</evidence>